<organism evidence="2 3">
    <name type="scientific">Exidia glandulosa HHB12029</name>
    <dbReference type="NCBI Taxonomy" id="1314781"/>
    <lineage>
        <taxon>Eukaryota</taxon>
        <taxon>Fungi</taxon>
        <taxon>Dikarya</taxon>
        <taxon>Basidiomycota</taxon>
        <taxon>Agaricomycotina</taxon>
        <taxon>Agaricomycetes</taxon>
        <taxon>Auriculariales</taxon>
        <taxon>Exidiaceae</taxon>
        <taxon>Exidia</taxon>
    </lineage>
</organism>
<feature type="region of interest" description="Disordered" evidence="1">
    <location>
        <begin position="38"/>
        <end position="57"/>
    </location>
</feature>
<dbReference type="AlphaFoldDB" id="A0A165Q4K1"/>
<dbReference type="InParanoid" id="A0A165Q4K1"/>
<accession>A0A165Q4K1</accession>
<evidence type="ECO:0000256" key="1">
    <source>
        <dbReference type="SAM" id="MobiDB-lite"/>
    </source>
</evidence>
<evidence type="ECO:0000313" key="3">
    <source>
        <dbReference type="Proteomes" id="UP000077266"/>
    </source>
</evidence>
<protein>
    <submittedName>
        <fullName evidence="2">Uncharacterized protein</fullName>
    </submittedName>
</protein>
<keyword evidence="3" id="KW-1185">Reference proteome</keyword>
<evidence type="ECO:0000313" key="2">
    <source>
        <dbReference type="EMBL" id="KZW03066.1"/>
    </source>
</evidence>
<dbReference type="EMBL" id="KV425885">
    <property type="protein sequence ID" value="KZW03066.1"/>
    <property type="molecule type" value="Genomic_DNA"/>
</dbReference>
<name>A0A165Q4K1_EXIGL</name>
<reference evidence="2 3" key="1">
    <citation type="journal article" date="2016" name="Mol. Biol. Evol.">
        <title>Comparative Genomics of Early-Diverging Mushroom-Forming Fungi Provides Insights into the Origins of Lignocellulose Decay Capabilities.</title>
        <authorList>
            <person name="Nagy L.G."/>
            <person name="Riley R."/>
            <person name="Tritt A."/>
            <person name="Adam C."/>
            <person name="Daum C."/>
            <person name="Floudas D."/>
            <person name="Sun H."/>
            <person name="Yadav J.S."/>
            <person name="Pangilinan J."/>
            <person name="Larsson K.H."/>
            <person name="Matsuura K."/>
            <person name="Barry K."/>
            <person name="Labutti K."/>
            <person name="Kuo R."/>
            <person name="Ohm R.A."/>
            <person name="Bhattacharya S.S."/>
            <person name="Shirouzu T."/>
            <person name="Yoshinaga Y."/>
            <person name="Martin F.M."/>
            <person name="Grigoriev I.V."/>
            <person name="Hibbett D.S."/>
        </authorList>
    </citation>
    <scope>NUCLEOTIDE SEQUENCE [LARGE SCALE GENOMIC DNA]</scope>
    <source>
        <strain evidence="2 3">HHB12029</strain>
    </source>
</reference>
<gene>
    <name evidence="2" type="ORF">EXIGLDRAFT_759377</name>
</gene>
<sequence>MQTSTAANRTTAAHTVTDTGGVEYLTTMLNIAKKEQEDVARNKPLPPLPPTDADITDEYETTETPVAGGLTKERLSKLKSRLL</sequence>
<proteinExistence type="predicted"/>
<dbReference type="Proteomes" id="UP000077266">
    <property type="component" value="Unassembled WGS sequence"/>
</dbReference>